<reference evidence="1" key="1">
    <citation type="journal article" date="2020" name="Phytopathology">
        <title>Genome Sequence Resources of Colletotrichum truncatum, C. plurivorum, C. musicola, and C. sojae: Four Species Pathogenic to Soybean (Glycine max).</title>
        <authorList>
            <person name="Rogerio F."/>
            <person name="Boufleur T.R."/>
            <person name="Ciampi-Guillardi M."/>
            <person name="Sukno S.A."/>
            <person name="Thon M.R."/>
            <person name="Massola Junior N.S."/>
            <person name="Baroncelli R."/>
        </authorList>
    </citation>
    <scope>NUCLEOTIDE SEQUENCE</scope>
    <source>
        <strain evidence="1">LFN0074</strain>
    </source>
</reference>
<dbReference type="EMBL" id="WIGM01000375">
    <property type="protein sequence ID" value="KAF6827212.1"/>
    <property type="molecule type" value="Genomic_DNA"/>
</dbReference>
<dbReference type="Proteomes" id="UP000639643">
    <property type="component" value="Unassembled WGS sequence"/>
</dbReference>
<protein>
    <submittedName>
        <fullName evidence="1">Uncharacterized protein</fullName>
    </submittedName>
</protein>
<dbReference type="AlphaFoldDB" id="A0A8H6K9D1"/>
<evidence type="ECO:0000313" key="1">
    <source>
        <dbReference type="EMBL" id="KAF6827212.1"/>
    </source>
</evidence>
<proteinExistence type="predicted"/>
<name>A0A8H6K9D1_9PEZI</name>
<accession>A0A8H6K9D1</accession>
<evidence type="ECO:0000313" key="2">
    <source>
        <dbReference type="Proteomes" id="UP000639643"/>
    </source>
</evidence>
<keyword evidence="2" id="KW-1185">Reference proteome</keyword>
<gene>
    <name evidence="1" type="ORF">CMUS01_09096</name>
</gene>
<organism evidence="1 2">
    <name type="scientific">Colletotrichum musicola</name>
    <dbReference type="NCBI Taxonomy" id="2175873"/>
    <lineage>
        <taxon>Eukaryota</taxon>
        <taxon>Fungi</taxon>
        <taxon>Dikarya</taxon>
        <taxon>Ascomycota</taxon>
        <taxon>Pezizomycotina</taxon>
        <taxon>Sordariomycetes</taxon>
        <taxon>Hypocreomycetidae</taxon>
        <taxon>Glomerellales</taxon>
        <taxon>Glomerellaceae</taxon>
        <taxon>Colletotrichum</taxon>
        <taxon>Colletotrichum orchidearum species complex</taxon>
    </lineage>
</organism>
<comment type="caution">
    <text evidence="1">The sequence shown here is derived from an EMBL/GenBank/DDBJ whole genome shotgun (WGS) entry which is preliminary data.</text>
</comment>
<sequence length="155" mass="16900">MTAATTQSPLQTLTENPHSTITPWSHKDGADFIGYYEYVGWTSMRCGRNSFLASNSWNAFCCNSVDNSCITAADNVVGICDSGKACTWVTILRSSGDHEKRTFFLCSGAAAIANTWYRTTYDPPLTTSTWSAVANVARPRLGTMLDCALGAAFEW</sequence>